<dbReference type="SUPFAM" id="SSF52833">
    <property type="entry name" value="Thioredoxin-like"/>
    <property type="match status" value="1"/>
</dbReference>
<evidence type="ECO:0000313" key="2">
    <source>
        <dbReference type="EMBL" id="KPA87699.1"/>
    </source>
</evidence>
<organism evidence="2 3">
    <name type="scientific">Pseudomonas asplenii</name>
    <dbReference type="NCBI Taxonomy" id="53407"/>
    <lineage>
        <taxon>Bacteria</taxon>
        <taxon>Pseudomonadati</taxon>
        <taxon>Pseudomonadota</taxon>
        <taxon>Gammaproteobacteria</taxon>
        <taxon>Pseudomonadales</taxon>
        <taxon>Pseudomonadaceae</taxon>
        <taxon>Pseudomonas</taxon>
    </lineage>
</organism>
<dbReference type="InterPro" id="IPR036249">
    <property type="entry name" value="Thioredoxin-like_sf"/>
</dbReference>
<dbReference type="Gene3D" id="3.40.30.10">
    <property type="entry name" value="Glutaredoxin"/>
    <property type="match status" value="1"/>
</dbReference>
<proteinExistence type="predicted"/>
<dbReference type="GO" id="GO:0016853">
    <property type="term" value="F:isomerase activity"/>
    <property type="evidence" value="ECO:0007669"/>
    <property type="project" value="UniProtKB-KW"/>
</dbReference>
<reference evidence="2 3" key="1">
    <citation type="journal article" date="2015" name="PLoS ONE">
        <title>Rice-Infecting Pseudomonas Genomes Are Highly Accessorized and Harbor Multiple Putative Virulence Mechanisms to Cause Sheath Brown Rot.</title>
        <authorList>
            <person name="Quibod I.L."/>
            <person name="Grande G."/>
            <person name="Oreiro E.G."/>
            <person name="Borja F.N."/>
            <person name="Dossa G.S."/>
            <person name="Mauleon R."/>
            <person name="Cruz C.V."/>
            <person name="Oliva R."/>
        </authorList>
    </citation>
    <scope>NUCLEOTIDE SEQUENCE [LARGE SCALE GENOMIC DNA]</scope>
    <source>
        <strain evidence="2 3">IRRI 6609</strain>
    </source>
</reference>
<dbReference type="InterPro" id="IPR001853">
    <property type="entry name" value="DSBA-like_thioredoxin_dom"/>
</dbReference>
<dbReference type="OrthoDB" id="9799122at2"/>
<dbReference type="EMBL" id="JSYZ01000026">
    <property type="protein sequence ID" value="KPA87699.1"/>
    <property type="molecule type" value="Genomic_DNA"/>
</dbReference>
<dbReference type="AlphaFoldDB" id="A0A0N0E1H3"/>
<evidence type="ECO:0000313" key="3">
    <source>
        <dbReference type="Proteomes" id="UP000037931"/>
    </source>
</evidence>
<dbReference type="STRING" id="50340.PF66_05650"/>
<accession>A0A0N0E1H3</accession>
<sequence>MDNPPLLAFDLLDPWGWVAVRRLAVAMHQAGKKLDIIFQPCRSSLSRAATGMTYPDYLERRFGTEAVVHQSLVAAELRKLAIEPGFGKILTVPDTRPALAAVLWLQRSGRPAQAFVERVYEALFCQAEDIGALSTLERILGPEGVAFRDIEAFIESQAFSQELDETEAMAAAWTGRVIPSVRINGTVVYGAQTPGVLAPMFA</sequence>
<dbReference type="Proteomes" id="UP000037931">
    <property type="component" value="Unassembled WGS sequence"/>
</dbReference>
<dbReference type="PATRIC" id="fig|50340.43.peg.3368"/>
<protein>
    <submittedName>
        <fullName evidence="2">Putative dithiol-disulfide isomerase involved in polyketide biosynthesis</fullName>
    </submittedName>
</protein>
<evidence type="ECO:0000259" key="1">
    <source>
        <dbReference type="Pfam" id="PF01323"/>
    </source>
</evidence>
<feature type="domain" description="DSBA-like thioredoxin" evidence="1">
    <location>
        <begin position="9"/>
        <end position="197"/>
    </location>
</feature>
<dbReference type="Pfam" id="PF01323">
    <property type="entry name" value="DSBA"/>
    <property type="match status" value="1"/>
</dbReference>
<keyword evidence="3" id="KW-1185">Reference proteome</keyword>
<comment type="caution">
    <text evidence="2">The sequence shown here is derived from an EMBL/GenBank/DDBJ whole genome shotgun (WGS) entry which is preliminary data.</text>
</comment>
<name>A0A0N0E1H3_9PSED</name>
<dbReference type="GO" id="GO:0016491">
    <property type="term" value="F:oxidoreductase activity"/>
    <property type="evidence" value="ECO:0007669"/>
    <property type="project" value="InterPro"/>
</dbReference>
<keyword evidence="2" id="KW-0413">Isomerase</keyword>
<gene>
    <name evidence="2" type="ORF">PF66_05650</name>
</gene>
<dbReference type="RefSeq" id="WP_054064440.1">
    <property type="nucleotide sequence ID" value="NZ_JSYZ01000026.1"/>
</dbReference>